<protein>
    <submittedName>
        <fullName evidence="1">Uncharacterized protein</fullName>
    </submittedName>
</protein>
<dbReference type="EMBL" id="JAHESD010000110">
    <property type="protein sequence ID" value="MBT1706419.1"/>
    <property type="molecule type" value="Genomic_DNA"/>
</dbReference>
<keyword evidence="2" id="KW-1185">Reference proteome</keyword>
<evidence type="ECO:0000313" key="1">
    <source>
        <dbReference type="EMBL" id="MBT1706419.1"/>
    </source>
</evidence>
<reference evidence="1 2" key="1">
    <citation type="submission" date="2021-05" db="EMBL/GenBank/DDBJ databases">
        <title>A Polyphasic approach of four new species of the genus Ohtaekwangia: Ohtaekwangia histidinii sp. nov., Ohtaekwangia cretensis sp. nov., Ohtaekwangia indiensis sp. nov., Ohtaekwangia reichenbachii sp. nov. from diverse environment.</title>
        <authorList>
            <person name="Octaviana S."/>
        </authorList>
    </citation>
    <scope>NUCLEOTIDE SEQUENCE [LARGE SCALE GENOMIC DNA]</scope>
    <source>
        <strain evidence="1 2">PWU20</strain>
    </source>
</reference>
<organism evidence="1 2">
    <name type="scientific">Chryseosolibacter indicus</name>
    <dbReference type="NCBI Taxonomy" id="2782351"/>
    <lineage>
        <taxon>Bacteria</taxon>
        <taxon>Pseudomonadati</taxon>
        <taxon>Bacteroidota</taxon>
        <taxon>Cytophagia</taxon>
        <taxon>Cytophagales</taxon>
        <taxon>Chryseotaleaceae</taxon>
        <taxon>Chryseosolibacter</taxon>
    </lineage>
</organism>
<comment type="caution">
    <text evidence="1">The sequence shown here is derived from an EMBL/GenBank/DDBJ whole genome shotgun (WGS) entry which is preliminary data.</text>
</comment>
<sequence length="69" mass="8080">MNGWTYKWTEIKEIKYMPFTGINAPPGGYTAVTLWDDDKEMRIGHNSIKCKTTKFLQTLIRYHKQNGGR</sequence>
<name>A0ABS5VYC2_9BACT</name>
<dbReference type="Proteomes" id="UP000772618">
    <property type="component" value="Unassembled WGS sequence"/>
</dbReference>
<evidence type="ECO:0000313" key="2">
    <source>
        <dbReference type="Proteomes" id="UP000772618"/>
    </source>
</evidence>
<gene>
    <name evidence="1" type="ORF">KK060_24285</name>
</gene>
<accession>A0ABS5VYC2</accession>
<dbReference type="RefSeq" id="WP_254157734.1">
    <property type="nucleotide sequence ID" value="NZ_JAHESD010000110.1"/>
</dbReference>
<proteinExistence type="predicted"/>